<name>A0A6J5GIC8_9BURK</name>
<dbReference type="AlphaFoldDB" id="A0A6J5GIC8"/>
<sequence>MGCEIAEKNNTHPNFYLPQRGEATVRLTHHKGEFSTEFRKRFGLIR</sequence>
<keyword evidence="2" id="KW-1185">Reference proteome</keyword>
<gene>
    <name evidence="1" type="ORF">LMG28688_04944</name>
</gene>
<proteinExistence type="predicted"/>
<protein>
    <submittedName>
        <fullName evidence="1">Uncharacterized protein</fullName>
    </submittedName>
</protein>
<dbReference type="Proteomes" id="UP000494119">
    <property type="component" value="Unassembled WGS sequence"/>
</dbReference>
<evidence type="ECO:0000313" key="1">
    <source>
        <dbReference type="EMBL" id="CAB3799458.1"/>
    </source>
</evidence>
<dbReference type="EMBL" id="CADIKL010000029">
    <property type="protein sequence ID" value="CAB3799458.1"/>
    <property type="molecule type" value="Genomic_DNA"/>
</dbReference>
<organism evidence="1 2">
    <name type="scientific">Paraburkholderia caffeinitolerans</name>
    <dbReference type="NCBI Taxonomy" id="1723730"/>
    <lineage>
        <taxon>Bacteria</taxon>
        <taxon>Pseudomonadati</taxon>
        <taxon>Pseudomonadota</taxon>
        <taxon>Betaproteobacteria</taxon>
        <taxon>Burkholderiales</taxon>
        <taxon>Burkholderiaceae</taxon>
        <taxon>Paraburkholderia</taxon>
    </lineage>
</organism>
<accession>A0A6J5GIC8</accession>
<reference evidence="1 2" key="1">
    <citation type="submission" date="2020-04" db="EMBL/GenBank/DDBJ databases">
        <authorList>
            <person name="De Canck E."/>
        </authorList>
    </citation>
    <scope>NUCLEOTIDE SEQUENCE [LARGE SCALE GENOMIC DNA]</scope>
    <source>
        <strain evidence="1 2">LMG 28688</strain>
    </source>
</reference>
<evidence type="ECO:0000313" key="2">
    <source>
        <dbReference type="Proteomes" id="UP000494119"/>
    </source>
</evidence>